<dbReference type="InterPro" id="IPR041470">
    <property type="entry name" value="GCP_N"/>
</dbReference>
<feature type="region of interest" description="Disordered" evidence="6">
    <location>
        <begin position="678"/>
        <end position="707"/>
    </location>
</feature>
<dbReference type="PANTHER" id="PTHR19302:SF70">
    <property type="entry name" value="GAMMA-TUBULIN COMPLEX COMPONENT 6"/>
    <property type="match status" value="1"/>
</dbReference>
<gene>
    <name evidence="9" type="ORF">TcWFU_004800</name>
</gene>
<feature type="region of interest" description="Disordered" evidence="6">
    <location>
        <begin position="35"/>
        <end position="58"/>
    </location>
</feature>
<dbReference type="Proteomes" id="UP001651158">
    <property type="component" value="Unassembled WGS sequence"/>
</dbReference>
<evidence type="ECO:0000259" key="8">
    <source>
        <dbReference type="Pfam" id="PF17681"/>
    </source>
</evidence>
<dbReference type="Pfam" id="PF04130">
    <property type="entry name" value="GCP_C_terminal"/>
    <property type="match status" value="1"/>
</dbReference>
<comment type="similarity">
    <text evidence="2">Belongs to the TUBGCP family.</text>
</comment>
<keyword evidence="4" id="KW-0493">Microtubule</keyword>
<keyword evidence="5" id="KW-0206">Cytoskeleton</keyword>
<keyword evidence="10" id="KW-1185">Reference proteome</keyword>
<accession>A0ABR4QL71</accession>
<name>A0ABR4QL71_9CEST</name>
<dbReference type="Gene3D" id="1.20.120.1900">
    <property type="entry name" value="Gamma-tubulin complex, C-terminal domain"/>
    <property type="match status" value="1"/>
</dbReference>
<comment type="subcellular location">
    <subcellularLocation>
        <location evidence="1">Cytoplasm</location>
        <location evidence="1">Cytoskeleton</location>
    </subcellularLocation>
</comment>
<dbReference type="InterPro" id="IPR007259">
    <property type="entry name" value="GCP"/>
</dbReference>
<feature type="compositionally biased region" description="Basic and acidic residues" evidence="6">
    <location>
        <begin position="555"/>
        <end position="576"/>
    </location>
</feature>
<evidence type="ECO:0000256" key="4">
    <source>
        <dbReference type="ARBA" id="ARBA00022701"/>
    </source>
</evidence>
<evidence type="ECO:0000259" key="7">
    <source>
        <dbReference type="Pfam" id="PF04130"/>
    </source>
</evidence>
<evidence type="ECO:0000256" key="2">
    <source>
        <dbReference type="ARBA" id="ARBA00010337"/>
    </source>
</evidence>
<evidence type="ECO:0000256" key="3">
    <source>
        <dbReference type="ARBA" id="ARBA00022490"/>
    </source>
</evidence>
<feature type="region of interest" description="Disordered" evidence="6">
    <location>
        <begin position="555"/>
        <end position="579"/>
    </location>
</feature>
<dbReference type="InterPro" id="IPR040457">
    <property type="entry name" value="GCP_C"/>
</dbReference>
<comment type="caution">
    <text evidence="9">The sequence shown here is derived from an EMBL/GenBank/DDBJ whole genome shotgun (WGS) entry which is preliminary data.</text>
</comment>
<keyword evidence="3" id="KW-0963">Cytoplasm</keyword>
<evidence type="ECO:0000256" key="5">
    <source>
        <dbReference type="ARBA" id="ARBA00023212"/>
    </source>
</evidence>
<feature type="compositionally biased region" description="Basic and acidic residues" evidence="6">
    <location>
        <begin position="48"/>
        <end position="58"/>
    </location>
</feature>
<protein>
    <submittedName>
        <fullName evidence="9">Gamma-tubulin complex component 6</fullName>
    </submittedName>
</protein>
<dbReference type="PANTHER" id="PTHR19302">
    <property type="entry name" value="GAMMA TUBULIN COMPLEX PROTEIN"/>
    <property type="match status" value="1"/>
</dbReference>
<evidence type="ECO:0000313" key="9">
    <source>
        <dbReference type="EMBL" id="KAL5110306.1"/>
    </source>
</evidence>
<feature type="domain" description="Gamma tubulin complex component C-terminal" evidence="7">
    <location>
        <begin position="857"/>
        <end position="1189"/>
    </location>
</feature>
<organism evidence="9 10">
    <name type="scientific">Taenia crassiceps</name>
    <dbReference type="NCBI Taxonomy" id="6207"/>
    <lineage>
        <taxon>Eukaryota</taxon>
        <taxon>Metazoa</taxon>
        <taxon>Spiralia</taxon>
        <taxon>Lophotrochozoa</taxon>
        <taxon>Platyhelminthes</taxon>
        <taxon>Cestoda</taxon>
        <taxon>Eucestoda</taxon>
        <taxon>Cyclophyllidea</taxon>
        <taxon>Taeniidae</taxon>
        <taxon>Taenia</taxon>
    </lineage>
</organism>
<dbReference type="EMBL" id="JAKROA010000002">
    <property type="protein sequence ID" value="KAL5110306.1"/>
    <property type="molecule type" value="Genomic_DNA"/>
</dbReference>
<evidence type="ECO:0000256" key="6">
    <source>
        <dbReference type="SAM" id="MobiDB-lite"/>
    </source>
</evidence>
<dbReference type="Pfam" id="PF17681">
    <property type="entry name" value="GCP_N_terminal"/>
    <property type="match status" value="1"/>
</dbReference>
<feature type="domain" description="Gamma tubulin complex component protein N-terminal" evidence="8">
    <location>
        <begin position="163"/>
        <end position="398"/>
    </location>
</feature>
<sequence length="1191" mass="134449">MPSTTPNVLEFRGHDSGESSTLFIPANYLNDPYRKFSDQNDSGLGSEDTTRLSTKEKSTQPLLEGIPHLCSALRALSKAATSKSTETVKISTWEERSCPALVHEKPYLTEMGPLAIHALLCAFKSRYQSSFRSQAPQETSPSVVRLDSLSAERVASLRKEFTHDLLLAHLGIVSHRFYWRQESGESHLTGYFAWQGSPLDTVAFQVTHGSLVSYLETHLRSATAFRRLDWLSSRPLLPDATAEHHGNVWSALMHAISEWLRVYSITLEDAYGRHAAVARTKRDELLALTHLLKPFMTNMLAVAHTCGVLPHMGVSDASHTPRIQSLSGLRLLAWLGRQAASTSITSPLPFLFHRATAPFLRFLHLWVQEGVHKDPFNEFGISVNGRFLFRKDANFWRHSVCYQSAEEEEGSLGDFTMLREDLGRCGSLLGLVSADSEPGILRCGLSLLLLRSIAPNHFLFDGANAFPRLAFPYLNSADLRCLLQKHTTLINKASNGAKQTWFRKLLQSEAEKRKALRRVHEPDTMGKLDPETREPVVQEGLKCTKRMHFEKSEVHLQSERLAERDGEPLARSEGVKPAKLHSTATTFQRQLAEKERQRVEEDTMKLDSKERVRSRENWVLSRRYRTPLTPVNVGTHRQMTTTSTEFAKEAEANAEHGENFPGTRGDTRQVDAADAFPSAATESTRHVCASAPSTQSIEREGPSGTRHKLPAINLRSEAVKNCHNTGFDGSLAKAILYGKGVGPTARDSGWEKPVQREHPSEEEIIAFSQELIESSGNKVLPWFASVKESPASIRSTSISAYLRAVGVDFDQKVVQQKPAYCISFFAALDRVISTPLLTRIKVVDKCLLDHFVMELKLLDHLRFVKSVFCHEHPVITPRILDSLFSELSNPGGGRSVFNDTRRFQDLIPADLNIKLPSQEMQINISSPFDTSFQHVLFYLKRLQTVQTFGSKGYVDSVFDNLALVYNTPWPLNIWLHDRVLAKYNTIFCILARVKYALWALESVFHFLRDHRRDASMLGDVYFQASLWRHEMDRVVRDLDAYFCLYAVQFSWRAFIRQIGAFELPCPLDEHSQPPEELMTVSSLDELCQSHEECVDTIIHSCLMDSGEGSSSIQDSIVGLLESVHRFQRTLLPTQGQDYVESNQLHTVIDQFRSHCQTLHKLLMAQVVGRQFGAKELSYLAHNLDYCQFYTG</sequence>
<dbReference type="InterPro" id="IPR042241">
    <property type="entry name" value="GCP_C_sf"/>
</dbReference>
<evidence type="ECO:0000256" key="1">
    <source>
        <dbReference type="ARBA" id="ARBA00004245"/>
    </source>
</evidence>
<proteinExistence type="inferred from homology"/>
<reference evidence="9 10" key="1">
    <citation type="journal article" date="2022" name="Front. Cell. Infect. Microbiol.">
        <title>The Genomes of Two Strains of Taenia crassiceps the Animal Model for the Study of Human Cysticercosis.</title>
        <authorList>
            <person name="Bobes R.J."/>
            <person name="Estrada K."/>
            <person name="Rios-Valencia D.G."/>
            <person name="Calderon-Gallegos A."/>
            <person name="de la Torre P."/>
            <person name="Carrero J.C."/>
            <person name="Sanchez-Flores A."/>
            <person name="Laclette J.P."/>
        </authorList>
    </citation>
    <scope>NUCLEOTIDE SEQUENCE [LARGE SCALE GENOMIC DNA]</scope>
    <source>
        <strain evidence="9">WFUcys</strain>
    </source>
</reference>
<evidence type="ECO:0000313" key="10">
    <source>
        <dbReference type="Proteomes" id="UP001651158"/>
    </source>
</evidence>